<dbReference type="Proteomes" id="UP000007305">
    <property type="component" value="Chromosome 1"/>
</dbReference>
<organism evidence="2 3">
    <name type="scientific">Zea mays</name>
    <name type="common">Maize</name>
    <dbReference type="NCBI Taxonomy" id="4577"/>
    <lineage>
        <taxon>Eukaryota</taxon>
        <taxon>Viridiplantae</taxon>
        <taxon>Streptophyta</taxon>
        <taxon>Embryophyta</taxon>
        <taxon>Tracheophyta</taxon>
        <taxon>Spermatophyta</taxon>
        <taxon>Magnoliopsida</taxon>
        <taxon>Liliopsida</taxon>
        <taxon>Poales</taxon>
        <taxon>Poaceae</taxon>
        <taxon>PACMAD clade</taxon>
        <taxon>Panicoideae</taxon>
        <taxon>Andropogonodae</taxon>
        <taxon>Andropogoneae</taxon>
        <taxon>Tripsacinae</taxon>
        <taxon>Zea</taxon>
    </lineage>
</organism>
<dbReference type="FunCoup" id="A0A804M3C4">
    <property type="interactions" value="473"/>
</dbReference>
<reference evidence="3" key="1">
    <citation type="submission" date="2015-12" db="EMBL/GenBank/DDBJ databases">
        <title>Update maize B73 reference genome by single molecule sequencing technologies.</title>
        <authorList>
            <consortium name="Maize Genome Sequencing Project"/>
            <person name="Ware D."/>
        </authorList>
    </citation>
    <scope>NUCLEOTIDE SEQUENCE [LARGE SCALE GENOMIC DNA]</scope>
    <source>
        <strain evidence="3">cv. B73</strain>
    </source>
</reference>
<name>A0A804M3C4_MAIZE</name>
<reference evidence="2" key="3">
    <citation type="submission" date="2021-05" db="UniProtKB">
        <authorList>
            <consortium name="EnsemblPlants"/>
        </authorList>
    </citation>
    <scope>IDENTIFICATION</scope>
    <source>
        <strain evidence="2">cv. B73</strain>
    </source>
</reference>
<accession>A0A804M3C4</accession>
<feature type="compositionally biased region" description="Basic residues" evidence="1">
    <location>
        <begin position="24"/>
        <end position="33"/>
    </location>
</feature>
<sequence length="186" mass="20230">MRIALSSLQLLRANCRLPPLPHAHAQRNRRSRTPTRQPPARAADLAPATTFEPPHQPQNPDQCILRAATTAADSAPTPPAMARNGRLPTPAEQPRRNLRAPCLREPHPSRKRPRRAYANPTPAANVRAARTPRNPLLPPPEIAVISLRRAGSVCSPARDGARVEQPPPLLDLATVLVVRLCPSPST</sequence>
<dbReference type="InParanoid" id="A0A804M3C4"/>
<evidence type="ECO:0000313" key="2">
    <source>
        <dbReference type="EnsemblPlants" id="Zm00001eb056100_P001"/>
    </source>
</evidence>
<protein>
    <submittedName>
        <fullName evidence="2">Uncharacterized protein</fullName>
    </submittedName>
</protein>
<evidence type="ECO:0000313" key="3">
    <source>
        <dbReference type="Proteomes" id="UP000007305"/>
    </source>
</evidence>
<feature type="region of interest" description="Disordered" evidence="1">
    <location>
        <begin position="19"/>
        <end position="125"/>
    </location>
</feature>
<dbReference type="Gramene" id="Zm00001eb056100_T001">
    <property type="protein sequence ID" value="Zm00001eb056100_P001"/>
    <property type="gene ID" value="Zm00001eb056100"/>
</dbReference>
<dbReference type="EnsemblPlants" id="Zm00001eb056100_T001">
    <property type="protein sequence ID" value="Zm00001eb056100_P001"/>
    <property type="gene ID" value="Zm00001eb056100"/>
</dbReference>
<proteinExistence type="predicted"/>
<reference evidence="2" key="2">
    <citation type="submission" date="2019-07" db="EMBL/GenBank/DDBJ databases">
        <authorList>
            <person name="Seetharam A."/>
            <person name="Woodhouse M."/>
            <person name="Cannon E."/>
        </authorList>
    </citation>
    <scope>NUCLEOTIDE SEQUENCE [LARGE SCALE GENOMIC DNA]</scope>
    <source>
        <strain evidence="2">cv. B73</strain>
    </source>
</reference>
<keyword evidence="3" id="KW-1185">Reference proteome</keyword>
<evidence type="ECO:0000256" key="1">
    <source>
        <dbReference type="SAM" id="MobiDB-lite"/>
    </source>
</evidence>
<dbReference type="AlphaFoldDB" id="A0A804M3C4"/>